<dbReference type="EMBL" id="JBHTIF010000001">
    <property type="protein sequence ID" value="MFD0724019.1"/>
    <property type="molecule type" value="Genomic_DNA"/>
</dbReference>
<dbReference type="PANTHER" id="PTHR38600">
    <property type="entry name" value="TRANSCRIPTIONAL REGULATORY PROTEIN"/>
    <property type="match status" value="1"/>
</dbReference>
<dbReference type="PRINTS" id="PR00778">
    <property type="entry name" value="HTHARSR"/>
</dbReference>
<dbReference type="InterPro" id="IPR011991">
    <property type="entry name" value="ArsR-like_HTH"/>
</dbReference>
<keyword evidence="3" id="KW-1185">Reference proteome</keyword>
<proteinExistence type="predicted"/>
<dbReference type="Gene3D" id="1.10.10.10">
    <property type="entry name" value="Winged helix-like DNA-binding domain superfamily/Winged helix DNA-binding domain"/>
    <property type="match status" value="1"/>
</dbReference>
<evidence type="ECO:0000313" key="2">
    <source>
        <dbReference type="EMBL" id="MFD0724019.1"/>
    </source>
</evidence>
<name>A0ABW2Y637_9GAMM</name>
<dbReference type="SMART" id="SM00418">
    <property type="entry name" value="HTH_ARSR"/>
    <property type="match status" value="1"/>
</dbReference>
<dbReference type="RefSeq" id="WP_386821687.1">
    <property type="nucleotide sequence ID" value="NZ_JBHTIF010000001.1"/>
</dbReference>
<dbReference type="PANTHER" id="PTHR38600:SF2">
    <property type="entry name" value="SLL0088 PROTEIN"/>
    <property type="match status" value="1"/>
</dbReference>
<dbReference type="InterPro" id="IPR036388">
    <property type="entry name" value="WH-like_DNA-bd_sf"/>
</dbReference>
<dbReference type="NCBIfam" id="NF033788">
    <property type="entry name" value="HTH_metalloreg"/>
    <property type="match status" value="1"/>
</dbReference>
<dbReference type="InterPro" id="IPR036390">
    <property type="entry name" value="WH_DNA-bd_sf"/>
</dbReference>
<organism evidence="2 3">
    <name type="scientific">Lysobacter brunescens</name>
    <dbReference type="NCBI Taxonomy" id="262323"/>
    <lineage>
        <taxon>Bacteria</taxon>
        <taxon>Pseudomonadati</taxon>
        <taxon>Pseudomonadota</taxon>
        <taxon>Gammaproteobacteria</taxon>
        <taxon>Lysobacterales</taxon>
        <taxon>Lysobacteraceae</taxon>
        <taxon>Lysobacter</taxon>
    </lineage>
</organism>
<feature type="domain" description="HTH arsR-type" evidence="1">
    <location>
        <begin position="1"/>
        <end position="95"/>
    </location>
</feature>
<dbReference type="SUPFAM" id="SSF46785">
    <property type="entry name" value="Winged helix' DNA-binding domain"/>
    <property type="match status" value="1"/>
</dbReference>
<accession>A0ABW2Y637</accession>
<dbReference type="InterPro" id="IPR001845">
    <property type="entry name" value="HTH_ArsR_DNA-bd_dom"/>
</dbReference>
<dbReference type="CDD" id="cd00090">
    <property type="entry name" value="HTH_ARSR"/>
    <property type="match status" value="1"/>
</dbReference>
<protein>
    <submittedName>
        <fullName evidence="2">ArsR/SmtB family transcription factor</fullName>
    </submittedName>
</protein>
<dbReference type="Proteomes" id="UP001597110">
    <property type="component" value="Unassembled WGS sequence"/>
</dbReference>
<reference evidence="3" key="1">
    <citation type="journal article" date="2019" name="Int. J. Syst. Evol. Microbiol.">
        <title>The Global Catalogue of Microorganisms (GCM) 10K type strain sequencing project: providing services to taxonomists for standard genome sequencing and annotation.</title>
        <authorList>
            <consortium name="The Broad Institute Genomics Platform"/>
            <consortium name="The Broad Institute Genome Sequencing Center for Infectious Disease"/>
            <person name="Wu L."/>
            <person name="Ma J."/>
        </authorList>
    </citation>
    <scope>NUCLEOTIDE SEQUENCE [LARGE SCALE GENOMIC DNA]</scope>
    <source>
        <strain evidence="3">CCUG 55585</strain>
    </source>
</reference>
<sequence length="122" mass="13398">MVELHATRLDQVFHALADPTRRAMLASLREGERSVGELAAPHRISLAAASKHIRTLERAGLLKRTIVGRTHRCALAPAPLAEADAWLRRYSAFWTERLDALDALLQADGPSPSSLDPEKDSP</sequence>
<dbReference type="PROSITE" id="PS50987">
    <property type="entry name" value="HTH_ARSR_2"/>
    <property type="match status" value="1"/>
</dbReference>
<comment type="caution">
    <text evidence="2">The sequence shown here is derived from an EMBL/GenBank/DDBJ whole genome shotgun (WGS) entry which is preliminary data.</text>
</comment>
<evidence type="ECO:0000313" key="3">
    <source>
        <dbReference type="Proteomes" id="UP001597110"/>
    </source>
</evidence>
<dbReference type="Pfam" id="PF12840">
    <property type="entry name" value="HTH_20"/>
    <property type="match status" value="1"/>
</dbReference>
<gene>
    <name evidence="2" type="ORF">ACFQ0E_00245</name>
</gene>
<evidence type="ECO:0000259" key="1">
    <source>
        <dbReference type="PROSITE" id="PS50987"/>
    </source>
</evidence>